<proteinExistence type="predicted"/>
<evidence type="ECO:0000313" key="1">
    <source>
        <dbReference type="EMBL" id="BFO21544.1"/>
    </source>
</evidence>
<reference evidence="1" key="1">
    <citation type="submission" date="2024-06" db="EMBL/GenBank/DDBJ databases">
        <authorList>
            <consortium name="consrtm"/>
            <person name="Uemura M."/>
            <person name="Terahara T."/>
        </authorList>
    </citation>
    <scope>NUCLEOTIDE SEQUENCE</scope>
    <source>
        <strain evidence="1">KM77-8</strain>
    </source>
</reference>
<accession>A0AAT9HVS8</accession>
<dbReference type="AlphaFoldDB" id="A0AAT9HVS8"/>
<protein>
    <submittedName>
        <fullName evidence="1">Uncharacterized protein</fullName>
    </submittedName>
</protein>
<sequence>MHAGAQRDHVGVVVRAAEGGRLLAPREGRPYALDLVGGDLLPVAGAADHDAEGALVRGGPLGGTQTEGRVVVLGVVEVRAAVDGLVPGRLEPLDEVVLEFEARMVRAEIHAHGPSVTWGHRESAPGVNAVNVRRRSKAQGKLK</sequence>
<gene>
    <name evidence="1" type="ORF">SHKM778_79320</name>
</gene>
<name>A0AAT9HVS8_9ACTN</name>
<dbReference type="EMBL" id="AP035768">
    <property type="protein sequence ID" value="BFO21544.1"/>
    <property type="molecule type" value="Genomic_DNA"/>
</dbReference>
<reference evidence="1" key="2">
    <citation type="submission" date="2024-07" db="EMBL/GenBank/DDBJ databases">
        <title>Streptomyces haneummycinica sp. nov., a new antibiotic-producing actinobacterium isolated from marine sediment.</title>
        <authorList>
            <person name="Uemura M."/>
            <person name="Hamada M."/>
            <person name="Hirano S."/>
            <person name="Kobayashi K."/>
            <person name="Ohshiro T."/>
            <person name="Kobayashi T."/>
            <person name="Terahara T."/>
        </authorList>
    </citation>
    <scope>NUCLEOTIDE SEQUENCE</scope>
    <source>
        <strain evidence="1">KM77-8</strain>
    </source>
</reference>
<organism evidence="1">
    <name type="scientific">Streptomyces haneummycinicus</name>
    <dbReference type="NCBI Taxonomy" id="3074435"/>
    <lineage>
        <taxon>Bacteria</taxon>
        <taxon>Bacillati</taxon>
        <taxon>Actinomycetota</taxon>
        <taxon>Actinomycetes</taxon>
        <taxon>Kitasatosporales</taxon>
        <taxon>Streptomycetaceae</taxon>
        <taxon>Streptomyces</taxon>
    </lineage>
</organism>